<dbReference type="SUPFAM" id="SSF54236">
    <property type="entry name" value="Ubiquitin-like"/>
    <property type="match status" value="1"/>
</dbReference>
<evidence type="ECO:0000313" key="4">
    <source>
        <dbReference type="Proteomes" id="UP000001568"/>
    </source>
</evidence>
<dbReference type="GeneID" id="5005521"/>
<dbReference type="InterPro" id="IPR029071">
    <property type="entry name" value="Ubiquitin-like_domsf"/>
</dbReference>
<feature type="domain" description="UBL3-like ubiquitin" evidence="2">
    <location>
        <begin position="20"/>
        <end position="146"/>
    </location>
</feature>
<dbReference type="Gramene" id="ABO99666">
    <property type="protein sequence ID" value="ABO99666"/>
    <property type="gene ID" value="OSTLU_27313"/>
</dbReference>
<sequence>MDAARERARGDEGETTAAAAFRVKARRVEGADVGPVVLEDENATVADLKRALWDAPWLARETSDGAIGDGDEATSPKPASPAYLRVVLDGKILEPDSKALKWCGFVSGEVRIAHLIVSENASTRGETRKRASEANKDASATQPTCCSVM</sequence>
<dbReference type="Proteomes" id="UP000001568">
    <property type="component" value="Chromosome 14"/>
</dbReference>
<dbReference type="RefSeq" id="XP_001421373.1">
    <property type="nucleotide sequence ID" value="XM_001421336.1"/>
</dbReference>
<dbReference type="OrthoDB" id="10526143at2759"/>
<feature type="compositionally biased region" description="Basic and acidic residues" evidence="1">
    <location>
        <begin position="125"/>
        <end position="136"/>
    </location>
</feature>
<evidence type="ECO:0000259" key="2">
    <source>
        <dbReference type="Pfam" id="PF13881"/>
    </source>
</evidence>
<proteinExistence type="predicted"/>
<protein>
    <recommendedName>
        <fullName evidence="2">UBL3-like ubiquitin domain-containing protein</fullName>
    </recommendedName>
</protein>
<evidence type="ECO:0000256" key="1">
    <source>
        <dbReference type="SAM" id="MobiDB-lite"/>
    </source>
</evidence>
<dbReference type="EMBL" id="CP000594">
    <property type="protein sequence ID" value="ABO99666.1"/>
    <property type="molecule type" value="Genomic_DNA"/>
</dbReference>
<organism evidence="3 4">
    <name type="scientific">Ostreococcus lucimarinus (strain CCE9901)</name>
    <dbReference type="NCBI Taxonomy" id="436017"/>
    <lineage>
        <taxon>Eukaryota</taxon>
        <taxon>Viridiplantae</taxon>
        <taxon>Chlorophyta</taxon>
        <taxon>Mamiellophyceae</taxon>
        <taxon>Mamiellales</taxon>
        <taxon>Bathycoccaceae</taxon>
        <taxon>Ostreococcus</taxon>
    </lineage>
</organism>
<feature type="region of interest" description="Disordered" evidence="1">
    <location>
        <begin position="123"/>
        <end position="149"/>
    </location>
</feature>
<keyword evidence="4" id="KW-1185">Reference proteome</keyword>
<feature type="compositionally biased region" description="Polar residues" evidence="1">
    <location>
        <begin position="138"/>
        <end position="149"/>
    </location>
</feature>
<dbReference type="Pfam" id="PF13881">
    <property type="entry name" value="Rad60-SLD_2"/>
    <property type="match status" value="1"/>
</dbReference>
<evidence type="ECO:0000313" key="3">
    <source>
        <dbReference type="EMBL" id="ABO99666.1"/>
    </source>
</evidence>
<reference evidence="3 4" key="1">
    <citation type="journal article" date="2007" name="Proc. Natl. Acad. Sci. U.S.A.">
        <title>The tiny eukaryote Ostreococcus provides genomic insights into the paradox of plankton speciation.</title>
        <authorList>
            <person name="Palenik B."/>
            <person name="Grimwood J."/>
            <person name="Aerts A."/>
            <person name="Rouze P."/>
            <person name="Salamov A."/>
            <person name="Putnam N."/>
            <person name="Dupont C."/>
            <person name="Jorgensen R."/>
            <person name="Derelle E."/>
            <person name="Rombauts S."/>
            <person name="Zhou K."/>
            <person name="Otillar R."/>
            <person name="Merchant S.S."/>
            <person name="Podell S."/>
            <person name="Gaasterland T."/>
            <person name="Napoli C."/>
            <person name="Gendler K."/>
            <person name="Manuell A."/>
            <person name="Tai V."/>
            <person name="Vallon O."/>
            <person name="Piganeau G."/>
            <person name="Jancek S."/>
            <person name="Heijde M."/>
            <person name="Jabbari K."/>
            <person name="Bowler C."/>
            <person name="Lohr M."/>
            <person name="Robbens S."/>
            <person name="Werner G."/>
            <person name="Dubchak I."/>
            <person name="Pazour G.J."/>
            <person name="Ren Q."/>
            <person name="Paulsen I."/>
            <person name="Delwiche C."/>
            <person name="Schmutz J."/>
            <person name="Rokhsar D."/>
            <person name="Van de Peer Y."/>
            <person name="Moreau H."/>
            <person name="Grigoriev I.V."/>
        </authorList>
    </citation>
    <scope>NUCLEOTIDE SEQUENCE [LARGE SCALE GENOMIC DNA]</scope>
    <source>
        <strain evidence="3 4">CCE9901</strain>
    </source>
</reference>
<name>A4S711_OSTLU</name>
<accession>A4S711</accession>
<dbReference type="Gene3D" id="3.10.20.90">
    <property type="entry name" value="Phosphatidylinositol 3-kinase Catalytic Subunit, Chain A, domain 1"/>
    <property type="match status" value="1"/>
</dbReference>
<dbReference type="AlphaFoldDB" id="A4S711"/>
<dbReference type="KEGG" id="olu:OSTLU_27313"/>
<gene>
    <name evidence="3" type="ORF">OSTLU_27313</name>
</gene>
<dbReference type="HOGENOM" id="CLU_1799013_0_0_1"/>
<dbReference type="InterPro" id="IPR039540">
    <property type="entry name" value="UBL3-like_ubiquitin_dom"/>
</dbReference>
<dbReference type="OMA" id="QPTCCSV"/>